<reference evidence="2 3" key="1">
    <citation type="submission" date="2019-04" db="EMBL/GenBank/DDBJ databases">
        <authorList>
            <person name="Poehlein A."/>
            <person name="Bengelsdorf F.R."/>
            <person name="Duerre P."/>
            <person name="Daniel R."/>
        </authorList>
    </citation>
    <scope>NUCLEOTIDE SEQUENCE [LARGE SCALE GENOMIC DNA]</scope>
    <source>
        <strain evidence="2 3">BS-1</strain>
    </source>
</reference>
<organism evidence="2 3">
    <name type="scientific">Caproiciproducens galactitolivorans</name>
    <dbReference type="NCBI Taxonomy" id="642589"/>
    <lineage>
        <taxon>Bacteria</taxon>
        <taxon>Bacillati</taxon>
        <taxon>Bacillota</taxon>
        <taxon>Clostridia</taxon>
        <taxon>Eubacteriales</taxon>
        <taxon>Acutalibacteraceae</taxon>
        <taxon>Caproiciproducens</taxon>
    </lineage>
</organism>
<accession>A0A4Z0Y531</accession>
<evidence type="ECO:0000313" key="2">
    <source>
        <dbReference type="EMBL" id="TGJ77967.1"/>
    </source>
</evidence>
<dbReference type="PANTHER" id="PTHR30619:SF1">
    <property type="entry name" value="RECOMBINATION PROTEIN 2"/>
    <property type="match status" value="1"/>
</dbReference>
<dbReference type="PANTHER" id="PTHR30619">
    <property type="entry name" value="DNA INTERNALIZATION/COMPETENCE PROTEIN COMEC/REC2"/>
    <property type="match status" value="1"/>
</dbReference>
<dbReference type="InterPro" id="IPR036866">
    <property type="entry name" value="RibonucZ/Hydroxyglut_hydro"/>
</dbReference>
<dbReference type="InterPro" id="IPR052159">
    <property type="entry name" value="Competence_DNA_uptake"/>
</dbReference>
<evidence type="ECO:0000259" key="1">
    <source>
        <dbReference type="SMART" id="SM00849"/>
    </source>
</evidence>
<dbReference type="SMART" id="SM00849">
    <property type="entry name" value="Lactamase_B"/>
    <property type="match status" value="1"/>
</dbReference>
<gene>
    <name evidence="2" type="ORF">CAGA_03770</name>
</gene>
<dbReference type="EMBL" id="SRMQ01000001">
    <property type="protein sequence ID" value="TGJ77967.1"/>
    <property type="molecule type" value="Genomic_DNA"/>
</dbReference>
<sequence>MEQQKNSKKVLKITLLVFLAVGLLVSFLPFGTEASWRHIFRFFGLTDFAAAADNAPLSIHVLDVGKADSIFVACEGKYMLVDGGTQDCGEGIAEYLDRRDVKKLDFVFNTHPDADHIGGLGYIIRHYQVGSYFAPDVPQNLIPQGEEYAAVQTALRQTDTAGRSPFCGESMQLGSLKIKVLAPVKTGDSTNNNSIILMLTFGKNRFLLMGDAEKEEERDLMEKWENLSANVLKIGHHGSSTSTSEPFLRAVQPNFAVISVARDTSRLPKRDVLKRLWDANIPVYRTDVSGTLVFMSDGEKITVLTEK</sequence>
<name>A0A4Z0Y531_9FIRM</name>
<dbReference type="Pfam" id="PF00753">
    <property type="entry name" value="Lactamase_B"/>
    <property type="match status" value="1"/>
</dbReference>
<proteinExistence type="predicted"/>
<dbReference type="InterPro" id="IPR035681">
    <property type="entry name" value="ComA-like_MBL"/>
</dbReference>
<evidence type="ECO:0000313" key="3">
    <source>
        <dbReference type="Proteomes" id="UP000297714"/>
    </source>
</evidence>
<dbReference type="SUPFAM" id="SSF56281">
    <property type="entry name" value="Metallo-hydrolase/oxidoreductase"/>
    <property type="match status" value="1"/>
</dbReference>
<dbReference type="Gene3D" id="3.60.15.10">
    <property type="entry name" value="Ribonuclease Z/Hydroxyacylglutathione hydrolase-like"/>
    <property type="match status" value="1"/>
</dbReference>
<dbReference type="InterPro" id="IPR001279">
    <property type="entry name" value="Metallo-B-lactamas"/>
</dbReference>
<comment type="caution">
    <text evidence="2">The sequence shown here is derived from an EMBL/GenBank/DDBJ whole genome shotgun (WGS) entry which is preliminary data.</text>
</comment>
<protein>
    <submittedName>
        <fullName evidence="2">ComEC family competence protein</fullName>
    </submittedName>
</protein>
<feature type="domain" description="Metallo-beta-lactamase" evidence="1">
    <location>
        <begin position="66"/>
        <end position="262"/>
    </location>
</feature>
<dbReference type="CDD" id="cd07731">
    <property type="entry name" value="ComA-like_MBL-fold"/>
    <property type="match status" value="1"/>
</dbReference>
<keyword evidence="3" id="KW-1185">Reference proteome</keyword>
<dbReference type="Proteomes" id="UP000297714">
    <property type="component" value="Unassembled WGS sequence"/>
</dbReference>
<dbReference type="AlphaFoldDB" id="A0A4Z0Y531"/>